<comment type="caution">
    <text evidence="1">The sequence shown here is derived from an EMBL/GenBank/DDBJ whole genome shotgun (WGS) entry which is preliminary data.</text>
</comment>
<evidence type="ECO:0000313" key="1">
    <source>
        <dbReference type="EMBL" id="KAI0092571.1"/>
    </source>
</evidence>
<reference evidence="1" key="1">
    <citation type="journal article" date="2021" name="Environ. Microbiol.">
        <title>Gene family expansions and transcriptome signatures uncover fungal adaptations to wood decay.</title>
        <authorList>
            <person name="Hage H."/>
            <person name="Miyauchi S."/>
            <person name="Viragh M."/>
            <person name="Drula E."/>
            <person name="Min B."/>
            <person name="Chaduli D."/>
            <person name="Navarro D."/>
            <person name="Favel A."/>
            <person name="Norest M."/>
            <person name="Lesage-Meessen L."/>
            <person name="Balint B."/>
            <person name="Merenyi Z."/>
            <person name="de Eugenio L."/>
            <person name="Morin E."/>
            <person name="Martinez A.T."/>
            <person name="Baldrian P."/>
            <person name="Stursova M."/>
            <person name="Martinez M.J."/>
            <person name="Novotny C."/>
            <person name="Magnuson J.K."/>
            <person name="Spatafora J.W."/>
            <person name="Maurice S."/>
            <person name="Pangilinan J."/>
            <person name="Andreopoulos W."/>
            <person name="LaButti K."/>
            <person name="Hundley H."/>
            <person name="Na H."/>
            <person name="Kuo A."/>
            <person name="Barry K."/>
            <person name="Lipzen A."/>
            <person name="Henrissat B."/>
            <person name="Riley R."/>
            <person name="Ahrendt S."/>
            <person name="Nagy L.G."/>
            <person name="Grigoriev I.V."/>
            <person name="Martin F."/>
            <person name="Rosso M.N."/>
        </authorList>
    </citation>
    <scope>NUCLEOTIDE SEQUENCE</scope>
    <source>
        <strain evidence="1">CBS 384.51</strain>
    </source>
</reference>
<name>A0ACB8UE98_9APHY</name>
<protein>
    <submittedName>
        <fullName evidence="1">Uncharacterized protein</fullName>
    </submittedName>
</protein>
<sequence>MLLRLLLELLYSRSLWSIRYLGRDGLGRGGSLRNVRLLVDTRLRLIRIICGLRWRWRWLGNRVYRLEVLRRSLLLLLLLPLLLTSVAIVCVQCRLFRRWWSWWCYGLTWLLYRPLRVVAWRRSMLSLSSSRRGPIRGVIWLRWLRRWRTWRKRRLRRVC</sequence>
<dbReference type="Proteomes" id="UP001055072">
    <property type="component" value="Unassembled WGS sequence"/>
</dbReference>
<proteinExistence type="predicted"/>
<dbReference type="EMBL" id="MU274903">
    <property type="protein sequence ID" value="KAI0092571.1"/>
    <property type="molecule type" value="Genomic_DNA"/>
</dbReference>
<gene>
    <name evidence="1" type="ORF">BDY19DRAFT_925032</name>
</gene>
<accession>A0ACB8UE98</accession>
<keyword evidence="2" id="KW-1185">Reference proteome</keyword>
<evidence type="ECO:0000313" key="2">
    <source>
        <dbReference type="Proteomes" id="UP001055072"/>
    </source>
</evidence>
<organism evidence="1 2">
    <name type="scientific">Irpex rosettiformis</name>
    <dbReference type="NCBI Taxonomy" id="378272"/>
    <lineage>
        <taxon>Eukaryota</taxon>
        <taxon>Fungi</taxon>
        <taxon>Dikarya</taxon>
        <taxon>Basidiomycota</taxon>
        <taxon>Agaricomycotina</taxon>
        <taxon>Agaricomycetes</taxon>
        <taxon>Polyporales</taxon>
        <taxon>Irpicaceae</taxon>
        <taxon>Irpex</taxon>
    </lineage>
</organism>